<sequence>MDPDGYNVHAIDYMGSMGTNFSAVTCFQKVPMRDCYWFGMSDNDDNDYISDDEDDEDDDSDEDSSDGDIDDGNFGDCNDDASPDDLMLQLFSLQRQRTSPESVVQNSVMDTELLELILSFNANSDVSSDDGGDTANHDDSLG</sequence>
<gene>
    <name evidence="2" type="ORF">OIU74_009499</name>
</gene>
<feature type="region of interest" description="Disordered" evidence="1">
    <location>
        <begin position="122"/>
        <end position="142"/>
    </location>
</feature>
<dbReference type="Proteomes" id="UP001151752">
    <property type="component" value="Chromosome 9"/>
</dbReference>
<feature type="region of interest" description="Disordered" evidence="1">
    <location>
        <begin position="45"/>
        <end position="83"/>
    </location>
</feature>
<keyword evidence="3" id="KW-1185">Reference proteome</keyword>
<organism evidence="2 3">
    <name type="scientific">Salix koriyanagi</name>
    <dbReference type="NCBI Taxonomy" id="2511006"/>
    <lineage>
        <taxon>Eukaryota</taxon>
        <taxon>Viridiplantae</taxon>
        <taxon>Streptophyta</taxon>
        <taxon>Embryophyta</taxon>
        <taxon>Tracheophyta</taxon>
        <taxon>Spermatophyta</taxon>
        <taxon>Magnoliopsida</taxon>
        <taxon>eudicotyledons</taxon>
        <taxon>Gunneridae</taxon>
        <taxon>Pentapetalae</taxon>
        <taxon>rosids</taxon>
        <taxon>fabids</taxon>
        <taxon>Malpighiales</taxon>
        <taxon>Salicaceae</taxon>
        <taxon>Saliceae</taxon>
        <taxon>Salix</taxon>
    </lineage>
</organism>
<evidence type="ECO:0000313" key="3">
    <source>
        <dbReference type="Proteomes" id="UP001151752"/>
    </source>
</evidence>
<comment type="caution">
    <text evidence="2">The sequence shown here is derived from an EMBL/GenBank/DDBJ whole genome shotgun (WGS) entry which is preliminary data.</text>
</comment>
<dbReference type="EMBL" id="JAPFFM010000014">
    <property type="protein sequence ID" value="KAJ6716989.1"/>
    <property type="molecule type" value="Genomic_DNA"/>
</dbReference>
<evidence type="ECO:0000313" key="2">
    <source>
        <dbReference type="EMBL" id="KAJ6716989.1"/>
    </source>
</evidence>
<dbReference type="AlphaFoldDB" id="A0A9Q0TSH4"/>
<protein>
    <submittedName>
        <fullName evidence="2">Uncharacterized protein</fullName>
    </submittedName>
</protein>
<proteinExistence type="predicted"/>
<accession>A0A9Q0TSH4</accession>
<name>A0A9Q0TSH4_9ROSI</name>
<reference evidence="2" key="1">
    <citation type="submission" date="2022-11" db="EMBL/GenBank/DDBJ databases">
        <authorList>
            <person name="Hyden B.L."/>
            <person name="Feng K."/>
            <person name="Yates T."/>
            <person name="Jawdy S."/>
            <person name="Smart L.B."/>
            <person name="Muchero W."/>
        </authorList>
    </citation>
    <scope>NUCLEOTIDE SEQUENCE</scope>
    <source>
        <tissue evidence="2">Shoot tip</tissue>
    </source>
</reference>
<evidence type="ECO:0000256" key="1">
    <source>
        <dbReference type="SAM" id="MobiDB-lite"/>
    </source>
</evidence>
<reference evidence="2" key="2">
    <citation type="journal article" date="2023" name="Int. J. Mol. Sci.">
        <title>De Novo Assembly and Annotation of 11 Diverse Shrub Willow (Salix) Genomes Reveals Novel Gene Organization in Sex-Linked Regions.</title>
        <authorList>
            <person name="Hyden B."/>
            <person name="Feng K."/>
            <person name="Yates T.B."/>
            <person name="Jawdy S."/>
            <person name="Cereghino C."/>
            <person name="Smart L.B."/>
            <person name="Muchero W."/>
        </authorList>
    </citation>
    <scope>NUCLEOTIDE SEQUENCE</scope>
    <source>
        <tissue evidence="2">Shoot tip</tissue>
    </source>
</reference>